<gene>
    <name evidence="1" type="ORF">CFter6_4210</name>
</gene>
<protein>
    <submittedName>
        <fullName evidence="1">Uncharacterized protein</fullName>
    </submittedName>
</protein>
<proteinExistence type="predicted"/>
<evidence type="ECO:0000313" key="1">
    <source>
        <dbReference type="EMBL" id="AMO96811.1"/>
    </source>
</evidence>
<dbReference type="EMBL" id="CP013232">
    <property type="protein sequence ID" value="AMO96811.1"/>
    <property type="molecule type" value="Genomic_DNA"/>
</dbReference>
<name>A0A127PHD5_9BURK</name>
<accession>A0A127PHD5</accession>
<organism evidence="1">
    <name type="scientific">Collimonas fungivorans</name>
    <dbReference type="NCBI Taxonomy" id="158899"/>
    <lineage>
        <taxon>Bacteria</taxon>
        <taxon>Pseudomonadati</taxon>
        <taxon>Pseudomonadota</taxon>
        <taxon>Betaproteobacteria</taxon>
        <taxon>Burkholderiales</taxon>
        <taxon>Oxalobacteraceae</taxon>
        <taxon>Collimonas</taxon>
    </lineage>
</organism>
<dbReference type="Proteomes" id="UP000072421">
    <property type="component" value="Chromosome"/>
</dbReference>
<sequence>MIGDAAFFAFTNLKHGFSPSVTAGSAIFHYEKWLRWM</sequence>
<evidence type="ECO:0000313" key="2">
    <source>
        <dbReference type="Proteomes" id="UP000072421"/>
    </source>
</evidence>
<reference evidence="1 2" key="1">
    <citation type="submission" date="2015-11" db="EMBL/GenBank/DDBJ databases">
        <title>Exploring the genomic traits of fungus-feeding bacterial genus Collimonas.</title>
        <authorList>
            <person name="Song C."/>
            <person name="Schmidt R."/>
            <person name="de Jager V."/>
            <person name="Krzyzanowska D."/>
            <person name="Jongedijk E."/>
            <person name="Cankar K."/>
            <person name="Beekwilder J."/>
            <person name="van Veen A."/>
            <person name="de Boer W."/>
            <person name="van Veen J.A."/>
            <person name="Garbeva P."/>
        </authorList>
    </citation>
    <scope>NUCLEOTIDE SEQUENCE [LARGE SCALE GENOMIC DNA]</scope>
    <source>
        <strain evidence="1 2">Ter6</strain>
    </source>
</reference>
<dbReference type="AlphaFoldDB" id="A0A127PHD5"/>